<keyword evidence="2" id="KW-1185">Reference proteome</keyword>
<gene>
    <name evidence="1" type="ORF">MJO28_008792</name>
</gene>
<organism evidence="1 2">
    <name type="scientific">Puccinia striiformis f. sp. tritici</name>
    <dbReference type="NCBI Taxonomy" id="168172"/>
    <lineage>
        <taxon>Eukaryota</taxon>
        <taxon>Fungi</taxon>
        <taxon>Dikarya</taxon>
        <taxon>Basidiomycota</taxon>
        <taxon>Pucciniomycotina</taxon>
        <taxon>Pucciniomycetes</taxon>
        <taxon>Pucciniales</taxon>
        <taxon>Pucciniaceae</taxon>
        <taxon>Puccinia</taxon>
    </lineage>
</organism>
<reference evidence="2" key="2">
    <citation type="journal article" date="2018" name="Mol. Plant Microbe Interact.">
        <title>Genome sequence resources for the wheat stripe rust pathogen (Puccinia striiformis f. sp. tritici) and the barley stripe rust pathogen (Puccinia striiformis f. sp. hordei).</title>
        <authorList>
            <person name="Xia C."/>
            <person name="Wang M."/>
            <person name="Yin C."/>
            <person name="Cornejo O.E."/>
            <person name="Hulbert S.H."/>
            <person name="Chen X."/>
        </authorList>
    </citation>
    <scope>NUCLEOTIDE SEQUENCE [LARGE SCALE GENOMIC DNA]</scope>
    <source>
        <strain evidence="2">93-210</strain>
    </source>
</reference>
<name>A0ACC0EDP0_9BASI</name>
<reference evidence="2" key="1">
    <citation type="journal article" date="2018" name="BMC Genomics">
        <title>Genomic insights into host adaptation between the wheat stripe rust pathogen (Puccinia striiformis f. sp. tritici) and the barley stripe rust pathogen (Puccinia striiformis f. sp. hordei).</title>
        <authorList>
            <person name="Xia C."/>
            <person name="Wang M."/>
            <person name="Yin C."/>
            <person name="Cornejo O.E."/>
            <person name="Hulbert S.H."/>
            <person name="Chen X."/>
        </authorList>
    </citation>
    <scope>NUCLEOTIDE SEQUENCE [LARGE SCALE GENOMIC DNA]</scope>
    <source>
        <strain evidence="2">93-210</strain>
    </source>
</reference>
<proteinExistence type="predicted"/>
<sequence>IENVEDDTDANIFQSRMTPENADINISPCQTLSCAASIVLYELDTFNCLSLEAKQALERFINIKVDLLSRHTDKLGIKYARKLSLRSDASCSFRSFPHPNAACKKWRFGALGSQP</sequence>
<accession>A0ACC0EDP0</accession>
<dbReference type="Proteomes" id="UP001060170">
    <property type="component" value="Chromosome 8"/>
</dbReference>
<comment type="caution">
    <text evidence="1">The sequence shown here is derived from an EMBL/GenBank/DDBJ whole genome shotgun (WGS) entry which is preliminary data.</text>
</comment>
<evidence type="ECO:0000313" key="1">
    <source>
        <dbReference type="EMBL" id="KAI7949971.1"/>
    </source>
</evidence>
<protein>
    <submittedName>
        <fullName evidence="1">Uncharacterized protein</fullName>
    </submittedName>
</protein>
<reference evidence="1 2" key="3">
    <citation type="journal article" date="2022" name="Microbiol. Spectr.">
        <title>Folding features and dynamics of 3D genome architecture in plant fungal pathogens.</title>
        <authorList>
            <person name="Xia C."/>
        </authorList>
    </citation>
    <scope>NUCLEOTIDE SEQUENCE [LARGE SCALE GENOMIC DNA]</scope>
    <source>
        <strain evidence="1 2">93-210</strain>
    </source>
</reference>
<feature type="non-terminal residue" evidence="1">
    <location>
        <position position="1"/>
    </location>
</feature>
<evidence type="ECO:0000313" key="2">
    <source>
        <dbReference type="Proteomes" id="UP001060170"/>
    </source>
</evidence>
<dbReference type="EMBL" id="CM045872">
    <property type="protein sequence ID" value="KAI7949971.1"/>
    <property type="molecule type" value="Genomic_DNA"/>
</dbReference>